<comment type="caution">
    <text evidence="2">The sequence shown here is derived from an EMBL/GenBank/DDBJ whole genome shotgun (WGS) entry which is preliminary data.</text>
</comment>
<dbReference type="PANTHER" id="PTHR23530">
    <property type="entry name" value="TRANSPORT PROTEIN-RELATED"/>
    <property type="match status" value="1"/>
</dbReference>
<organism evidence="2 3">
    <name type="scientific">Streptomyces cremeus</name>
    <dbReference type="NCBI Taxonomy" id="66881"/>
    <lineage>
        <taxon>Bacteria</taxon>
        <taxon>Bacillati</taxon>
        <taxon>Actinomycetota</taxon>
        <taxon>Actinomycetes</taxon>
        <taxon>Kitasatosporales</taxon>
        <taxon>Streptomycetaceae</taxon>
        <taxon>Streptomyces</taxon>
    </lineage>
</organism>
<keyword evidence="1" id="KW-1133">Transmembrane helix</keyword>
<keyword evidence="1" id="KW-0812">Transmembrane</keyword>
<evidence type="ECO:0000256" key="1">
    <source>
        <dbReference type="SAM" id="Phobius"/>
    </source>
</evidence>
<dbReference type="EMBL" id="JBHMCR010000019">
    <property type="protein sequence ID" value="MFB9523782.1"/>
    <property type="molecule type" value="Genomic_DNA"/>
</dbReference>
<feature type="transmembrane region" description="Helical" evidence="1">
    <location>
        <begin position="44"/>
        <end position="63"/>
    </location>
</feature>
<dbReference type="Pfam" id="PF07690">
    <property type="entry name" value="MFS_1"/>
    <property type="match status" value="1"/>
</dbReference>
<dbReference type="Proteomes" id="UP001589718">
    <property type="component" value="Unassembled WGS sequence"/>
</dbReference>
<dbReference type="PANTHER" id="PTHR23530:SF1">
    <property type="entry name" value="PERMEASE, MAJOR FACILITATOR SUPERFAMILY-RELATED"/>
    <property type="match status" value="1"/>
</dbReference>
<dbReference type="InterPro" id="IPR036259">
    <property type="entry name" value="MFS_trans_sf"/>
</dbReference>
<gene>
    <name evidence="2" type="ORF">ACFFTU_27935</name>
</gene>
<dbReference type="InterPro" id="IPR011701">
    <property type="entry name" value="MFS"/>
</dbReference>
<feature type="transmembrane region" description="Helical" evidence="1">
    <location>
        <begin position="83"/>
        <end position="107"/>
    </location>
</feature>
<keyword evidence="1" id="KW-0472">Membrane</keyword>
<keyword evidence="3" id="KW-1185">Reference proteome</keyword>
<evidence type="ECO:0000313" key="3">
    <source>
        <dbReference type="Proteomes" id="UP001589718"/>
    </source>
</evidence>
<sequence length="445" mass="43965">MKPSPDALRTARRRYVVVTLLFWLPIGLGFGTAVLLFTERGLGLAAVAACFAAHSVTAAVLELPTGGLSDVLGRRPVLAAAGLLNTAALTLQAVVASPAMLAVSMALMGAGRALSSGPAEAWYVDTVQAHGGPDADLRTGLAHGGTASSVGLGAGSLVGGTLPLLIGLGPDLGSWLARVTGGAVVPMSVPRLTGAAVAVVFVLYVLSALREPPRAPSTLRGVLRGVPATVLDGVRLGAREVTVRRVLLSAAAAGVGLAAMELLLPVRAAGVTGALESGALAYSLVGCAGFALAGCGSALAPLTARWTRSGERAVLAGLGVSACGLALLGVTALSVSPLAIGVALVGYGLFYLGLGSAGPNENELLHRRVTSAQRATALSVQSLALQVTAGLSGIVLGAVPAGAGPWLLAGAAVLCGALLWVRGPTAVSVAQPEGKGGEAVVQTRG</sequence>
<name>A0ABV5PKP4_STRCM</name>
<feature type="transmembrane region" description="Helical" evidence="1">
    <location>
        <begin position="338"/>
        <end position="354"/>
    </location>
</feature>
<feature type="transmembrane region" description="Helical" evidence="1">
    <location>
        <begin position="147"/>
        <end position="169"/>
    </location>
</feature>
<dbReference type="InterPro" id="IPR053160">
    <property type="entry name" value="MFS_DHA3_Transporter"/>
</dbReference>
<dbReference type="Gene3D" id="1.20.1250.20">
    <property type="entry name" value="MFS general substrate transporter like domains"/>
    <property type="match status" value="1"/>
</dbReference>
<reference evidence="2 3" key="1">
    <citation type="submission" date="2024-09" db="EMBL/GenBank/DDBJ databases">
        <authorList>
            <person name="Sun Q."/>
            <person name="Mori K."/>
        </authorList>
    </citation>
    <scope>NUCLEOTIDE SEQUENCE [LARGE SCALE GENOMIC DNA]</scope>
    <source>
        <strain evidence="2 3">JCM 4362</strain>
    </source>
</reference>
<feature type="transmembrane region" description="Helical" evidence="1">
    <location>
        <begin position="280"/>
        <end position="302"/>
    </location>
</feature>
<dbReference type="SUPFAM" id="SSF103473">
    <property type="entry name" value="MFS general substrate transporter"/>
    <property type="match status" value="1"/>
</dbReference>
<feature type="transmembrane region" description="Helical" evidence="1">
    <location>
        <begin position="403"/>
        <end position="421"/>
    </location>
</feature>
<accession>A0ABV5PKP4</accession>
<protein>
    <submittedName>
        <fullName evidence="2">MFS transporter</fullName>
    </submittedName>
</protein>
<feature type="transmembrane region" description="Helical" evidence="1">
    <location>
        <begin position="15"/>
        <end position="37"/>
    </location>
</feature>
<feature type="transmembrane region" description="Helical" evidence="1">
    <location>
        <begin position="189"/>
        <end position="209"/>
    </location>
</feature>
<proteinExistence type="predicted"/>
<feature type="transmembrane region" description="Helical" evidence="1">
    <location>
        <begin position="375"/>
        <end position="397"/>
    </location>
</feature>
<evidence type="ECO:0000313" key="2">
    <source>
        <dbReference type="EMBL" id="MFB9523782.1"/>
    </source>
</evidence>
<feature type="transmembrane region" description="Helical" evidence="1">
    <location>
        <begin position="246"/>
        <end position="268"/>
    </location>
</feature>
<dbReference type="RefSeq" id="WP_345218794.1">
    <property type="nucleotide sequence ID" value="NZ_BAAAXE010000001.1"/>
</dbReference>
<feature type="transmembrane region" description="Helical" evidence="1">
    <location>
        <begin position="314"/>
        <end position="332"/>
    </location>
</feature>